<organism evidence="2 3">
    <name type="scientific">Globodera rostochiensis</name>
    <name type="common">Golden nematode worm</name>
    <name type="synonym">Heterodera rostochiensis</name>
    <dbReference type="NCBI Taxonomy" id="31243"/>
    <lineage>
        <taxon>Eukaryota</taxon>
        <taxon>Metazoa</taxon>
        <taxon>Ecdysozoa</taxon>
        <taxon>Nematoda</taxon>
        <taxon>Chromadorea</taxon>
        <taxon>Rhabditida</taxon>
        <taxon>Tylenchina</taxon>
        <taxon>Tylenchomorpha</taxon>
        <taxon>Tylenchoidea</taxon>
        <taxon>Heteroderidae</taxon>
        <taxon>Heteroderinae</taxon>
        <taxon>Globodera</taxon>
    </lineage>
</organism>
<evidence type="ECO:0000313" key="2">
    <source>
        <dbReference type="Proteomes" id="UP000887572"/>
    </source>
</evidence>
<dbReference type="AlphaFoldDB" id="A0A914HY24"/>
<dbReference type="WBParaSite" id="Gr19_v10_g5090.t1">
    <property type="protein sequence ID" value="Gr19_v10_g5090.t1"/>
    <property type="gene ID" value="Gr19_v10_g5090"/>
</dbReference>
<sequence>MFVHPMIGFYCKLWTLQQKLEIAIQEAEEEEMKGDECIASQSYLWTNLPEIKLDAEFRRAFLEMTGPNCCQIGTDPDEPAMILHIKSIGRVNSVENVIHCKNISDFVESRLGIPPVRVMIHFQSLEKHEVGKGGTTVEMLLADK</sequence>
<reference evidence="3" key="1">
    <citation type="submission" date="2022-11" db="UniProtKB">
        <authorList>
            <consortium name="WormBaseParasite"/>
        </authorList>
    </citation>
    <scope>IDENTIFICATION</scope>
</reference>
<evidence type="ECO:0000313" key="3">
    <source>
        <dbReference type="WBParaSite" id="Gr19_v10_g5090.t1"/>
    </source>
</evidence>
<name>A0A914HY24_GLORO</name>
<dbReference type="Pfam" id="PF01187">
    <property type="entry name" value="MIF"/>
    <property type="match status" value="1"/>
</dbReference>
<protein>
    <submittedName>
        <fullName evidence="3">Uncharacterized protein</fullName>
    </submittedName>
</protein>
<dbReference type="Gene3D" id="3.30.429.10">
    <property type="entry name" value="Macrophage Migration Inhibitory Factor"/>
    <property type="match status" value="1"/>
</dbReference>
<dbReference type="InterPro" id="IPR014347">
    <property type="entry name" value="Tautomerase/MIF_sf"/>
</dbReference>
<proteinExistence type="inferred from homology"/>
<dbReference type="SUPFAM" id="SSF55331">
    <property type="entry name" value="Tautomerase/MIF"/>
    <property type="match status" value="1"/>
</dbReference>
<comment type="similarity">
    <text evidence="1">Belongs to the MIF family.</text>
</comment>
<evidence type="ECO:0000256" key="1">
    <source>
        <dbReference type="ARBA" id="ARBA00005851"/>
    </source>
</evidence>
<accession>A0A914HY24</accession>
<dbReference type="InterPro" id="IPR001398">
    <property type="entry name" value="Macrophage_inhib_fac"/>
</dbReference>
<dbReference type="Proteomes" id="UP000887572">
    <property type="component" value="Unplaced"/>
</dbReference>
<keyword evidence="2" id="KW-1185">Reference proteome</keyword>